<reference evidence="5 6" key="1">
    <citation type="submission" date="2020-03" db="EMBL/GenBank/DDBJ databases">
        <title>Draft Genome Sequence of 2-Methylisoborneol Producing Pseudanabaena yagii Strain GIHE-NHR1 Isolated from North Han River in South Korea.</title>
        <authorList>
            <person name="Jeong J."/>
        </authorList>
    </citation>
    <scope>NUCLEOTIDE SEQUENCE [LARGE SCALE GENOMIC DNA]</scope>
    <source>
        <strain evidence="5 6">GIHE-NHR1</strain>
    </source>
</reference>
<feature type="repeat" description="WD" evidence="3">
    <location>
        <begin position="627"/>
        <end position="660"/>
    </location>
</feature>
<sequence>MSANQIGLEIPQKELSFKIGSEKNSFSVVVVNNSDQFASFQLELIAAGADVQTVGYEWYKISPDVSVKIPPGDLVEFVVSIIETPIPGFMGIMNVTVQAVSMELREENREIIRINLQAGGTRSQLKVEIPSQKLQVTPLESVEIPIVIGNTTQQSTNVTLNCLGLPESWFPKGHIQQFAIKPGGIFKTSFLCTLPFDHEAVSKIYPFAIDVIHTNGLPSHSECSLEVLPKGSLEFICSEKVLTIPPKSSWKEWKSWWKFWQAPPAIFPLIAKNASNIAHKVNFDIENIATTEDFSYEVSPNEAEVEPFSEIDFNLQIDKSRPWFGKAKKLNLLVKANWQDPRVNTNDEIQSVELSIKPIIPFIFIIILTGLTLFVSWYFSFLNPYNPFPPHKAPVTSVQYDGKGTFAVSSSNDRTLRKWFIEGFYNPLLNQEMGVIANPKKAIRIARFRPVHNDLVAAGLENGEIQIWDANNEVNRPLATFSNQADDRVFGLAYTLDSRTLFSGHGSGTLLRWDLQDLFTNPPTQPTQAKKFDFAISSIALVGQDDNVLAIAGRYNQLLLWNWVKDSAKTLTYPQLGGQDDYIQSIAVPDRRRNLLATADNQGAISVWDLNACLQSNIPCQVIDSWTAHSGKPVRSVAFSLEGCYLVSSGDDGMAKLWTLTQNGKRTGDVNGKILETRPVPIGAVDIHLTSKEVLTLTGTNAGRVLGQKTDRIFNLGCDKP</sequence>
<dbReference type="InterPro" id="IPR001680">
    <property type="entry name" value="WD40_rpt"/>
</dbReference>
<evidence type="ECO:0000256" key="1">
    <source>
        <dbReference type="ARBA" id="ARBA00022574"/>
    </source>
</evidence>
<dbReference type="EMBL" id="JAAVJL010000002">
    <property type="protein sequence ID" value="NMF59703.1"/>
    <property type="molecule type" value="Genomic_DNA"/>
</dbReference>
<dbReference type="PANTHER" id="PTHR22847:SF637">
    <property type="entry name" value="WD REPEAT DOMAIN 5B"/>
    <property type="match status" value="1"/>
</dbReference>
<dbReference type="Proteomes" id="UP000738376">
    <property type="component" value="Unassembled WGS sequence"/>
</dbReference>
<evidence type="ECO:0008006" key="7">
    <source>
        <dbReference type="Google" id="ProtNLM"/>
    </source>
</evidence>
<organism evidence="5 6">
    <name type="scientific">Pseudanabaena yagii GIHE-NHR1</name>
    <dbReference type="NCBI Taxonomy" id="2722753"/>
    <lineage>
        <taxon>Bacteria</taxon>
        <taxon>Bacillati</taxon>
        <taxon>Cyanobacteriota</taxon>
        <taxon>Cyanophyceae</taxon>
        <taxon>Pseudanabaenales</taxon>
        <taxon>Pseudanabaenaceae</taxon>
        <taxon>Pseudanabaena</taxon>
        <taxon>Pseudanabaena yagii</taxon>
    </lineage>
</organism>
<comment type="caution">
    <text evidence="5">The sequence shown here is derived from an EMBL/GenBank/DDBJ whole genome shotgun (WGS) entry which is preliminary data.</text>
</comment>
<dbReference type="PROSITE" id="PS50294">
    <property type="entry name" value="WD_REPEATS_REGION"/>
    <property type="match status" value="1"/>
</dbReference>
<dbReference type="RefSeq" id="WP_169364700.1">
    <property type="nucleotide sequence ID" value="NZ_JAAVJL010000002.1"/>
</dbReference>
<dbReference type="PANTHER" id="PTHR22847">
    <property type="entry name" value="WD40 REPEAT PROTEIN"/>
    <property type="match status" value="1"/>
</dbReference>
<keyword evidence="4" id="KW-0812">Transmembrane</keyword>
<feature type="transmembrane region" description="Helical" evidence="4">
    <location>
        <begin position="359"/>
        <end position="379"/>
    </location>
</feature>
<accession>A0ABX1LU63</accession>
<keyword evidence="4" id="KW-1133">Transmembrane helix</keyword>
<evidence type="ECO:0000313" key="6">
    <source>
        <dbReference type="Proteomes" id="UP000738376"/>
    </source>
</evidence>
<dbReference type="InterPro" id="IPR036322">
    <property type="entry name" value="WD40_repeat_dom_sf"/>
</dbReference>
<keyword evidence="2" id="KW-0677">Repeat</keyword>
<evidence type="ECO:0000256" key="4">
    <source>
        <dbReference type="SAM" id="Phobius"/>
    </source>
</evidence>
<evidence type="ECO:0000256" key="2">
    <source>
        <dbReference type="ARBA" id="ARBA00022737"/>
    </source>
</evidence>
<dbReference type="SMART" id="SM00320">
    <property type="entry name" value="WD40"/>
    <property type="match status" value="6"/>
</dbReference>
<dbReference type="Gene3D" id="2.130.10.10">
    <property type="entry name" value="YVTN repeat-like/Quinoprotein amine dehydrogenase"/>
    <property type="match status" value="2"/>
</dbReference>
<keyword evidence="4" id="KW-0472">Membrane</keyword>
<keyword evidence="1 3" id="KW-0853">WD repeat</keyword>
<evidence type="ECO:0000256" key="3">
    <source>
        <dbReference type="PROSITE-ProRule" id="PRU00221"/>
    </source>
</evidence>
<name>A0ABX1LU63_9CYAN</name>
<dbReference type="SUPFAM" id="SSF50978">
    <property type="entry name" value="WD40 repeat-like"/>
    <property type="match status" value="1"/>
</dbReference>
<gene>
    <name evidence="5" type="ORF">HC246_17180</name>
</gene>
<keyword evidence="6" id="KW-1185">Reference proteome</keyword>
<proteinExistence type="predicted"/>
<dbReference type="Pfam" id="PF00400">
    <property type="entry name" value="WD40"/>
    <property type="match status" value="2"/>
</dbReference>
<dbReference type="PROSITE" id="PS50082">
    <property type="entry name" value="WD_REPEATS_2"/>
    <property type="match status" value="2"/>
</dbReference>
<protein>
    <recommendedName>
        <fullName evidence="7">WD40 repeat domain-containing protein</fullName>
    </recommendedName>
</protein>
<dbReference type="InterPro" id="IPR015943">
    <property type="entry name" value="WD40/YVTN_repeat-like_dom_sf"/>
</dbReference>
<evidence type="ECO:0000313" key="5">
    <source>
        <dbReference type="EMBL" id="NMF59703.1"/>
    </source>
</evidence>
<feature type="repeat" description="WD" evidence="3">
    <location>
        <begin position="388"/>
        <end position="419"/>
    </location>
</feature>